<accession>A0A3P6CQ35</accession>
<dbReference type="Proteomes" id="UP000694005">
    <property type="component" value="Chromosome A04"/>
</dbReference>
<gene>
    <name evidence="5" type="ORF">BRAA04T18626Z</name>
    <name evidence="4" type="ORF">BRAPAZ1V2_A04P32900.2</name>
</gene>
<name>A0A3P6CQ35_BRACM</name>
<evidence type="ECO:0000259" key="3">
    <source>
        <dbReference type="SMART" id="SM00959"/>
    </source>
</evidence>
<feature type="region of interest" description="Disordered" evidence="1">
    <location>
        <begin position="103"/>
        <end position="159"/>
    </location>
</feature>
<dbReference type="Pfam" id="PF07498">
    <property type="entry name" value="Rho_N"/>
    <property type="match status" value="1"/>
</dbReference>
<evidence type="ECO:0000313" key="5">
    <source>
        <dbReference type="EMBL" id="VDD15788.1"/>
    </source>
</evidence>
<dbReference type="EMBL" id="LR031576">
    <property type="protein sequence ID" value="VDD15788.1"/>
    <property type="molecule type" value="Genomic_DNA"/>
</dbReference>
<dbReference type="AlphaFoldDB" id="A0A3P6CQ35"/>
<reference evidence="5" key="1">
    <citation type="submission" date="2018-11" db="EMBL/GenBank/DDBJ databases">
        <authorList>
            <consortium name="Genoscope - CEA"/>
            <person name="William W."/>
        </authorList>
    </citation>
    <scope>NUCLEOTIDE SEQUENCE</scope>
</reference>
<evidence type="ECO:0000256" key="1">
    <source>
        <dbReference type="SAM" id="MobiDB-lite"/>
    </source>
</evidence>
<feature type="compositionally biased region" description="Basic and acidic residues" evidence="1">
    <location>
        <begin position="225"/>
        <end position="248"/>
    </location>
</feature>
<dbReference type="GO" id="GO:0006353">
    <property type="term" value="P:DNA-templated transcription termination"/>
    <property type="evidence" value="ECO:0007669"/>
    <property type="project" value="InterPro"/>
</dbReference>
<feature type="compositionally biased region" description="Polar residues" evidence="1">
    <location>
        <begin position="206"/>
        <end position="221"/>
    </location>
</feature>
<proteinExistence type="predicted"/>
<evidence type="ECO:0000256" key="2">
    <source>
        <dbReference type="SAM" id="Phobius"/>
    </source>
</evidence>
<feature type="compositionally biased region" description="Polar residues" evidence="1">
    <location>
        <begin position="249"/>
        <end position="264"/>
    </location>
</feature>
<dbReference type="EMBL" id="LS974620">
    <property type="protein sequence ID" value="CAG7908389.1"/>
    <property type="molecule type" value="Genomic_DNA"/>
</dbReference>
<organism evidence="5">
    <name type="scientific">Brassica campestris</name>
    <name type="common">Field mustard</name>
    <dbReference type="NCBI Taxonomy" id="3711"/>
    <lineage>
        <taxon>Eukaryota</taxon>
        <taxon>Viridiplantae</taxon>
        <taxon>Streptophyta</taxon>
        <taxon>Embryophyta</taxon>
        <taxon>Tracheophyta</taxon>
        <taxon>Spermatophyta</taxon>
        <taxon>Magnoliopsida</taxon>
        <taxon>eudicotyledons</taxon>
        <taxon>Gunneridae</taxon>
        <taxon>Pentapetalae</taxon>
        <taxon>rosids</taxon>
        <taxon>malvids</taxon>
        <taxon>Brassicales</taxon>
        <taxon>Brassicaceae</taxon>
        <taxon>Brassiceae</taxon>
        <taxon>Brassica</taxon>
    </lineage>
</organism>
<protein>
    <recommendedName>
        <fullName evidence="3">Rho termination factor-like N-terminal domain-containing protein</fullName>
    </recommendedName>
</protein>
<dbReference type="SMART" id="SM00959">
    <property type="entry name" value="Rho_N"/>
    <property type="match status" value="1"/>
</dbReference>
<feature type="transmembrane region" description="Helical" evidence="2">
    <location>
        <begin position="20"/>
        <end position="40"/>
    </location>
</feature>
<dbReference type="Gramene" id="A04p32900.2_BraZ1">
    <property type="protein sequence ID" value="A04p32900.2_BraZ1.CDS"/>
    <property type="gene ID" value="A04g32900.2_BraZ1"/>
</dbReference>
<keyword evidence="2" id="KW-0812">Transmembrane</keyword>
<evidence type="ECO:0000313" key="4">
    <source>
        <dbReference type="EMBL" id="CAG7908389.1"/>
    </source>
</evidence>
<keyword evidence="2" id="KW-0472">Membrane</keyword>
<sequence length="428" mass="47853">MDDDDVDDLWGPPLGTVFNFYTVCLFVCLLACDLFFYLLVVKDDAFRKPPPLRGCEFWFDFRTDVLEESFQIERYCEIVWAILNEKKQVAELVGSSDSDKTLSAATLPDADTSSAKSSLDEDENTSSISDAKTSETKDSTNDTEEADLEARLKPQETAANDAITVEVAEDGDTPPCSPVLALASTIEEAEEHSCSSFVTHQALENKSPSAISQENNESSTLKPLVESREKANAEDGHILKDQQQKQKQNESLQDIETASEPFTTESLLEMCEEPEKSKRSIIPEAVMKTVVVKEEPIINMLTEARIKKAEESLNPPPGSVVLIKKRKRHSNTSLIRYTKQKGPSVPLPLSASTLDLIDRIRQRGGGKKTIMGGEEEPVILISELHDKTGKELRSIAKELKVTRYYKMNKEDLLQHCIMQLKLKPNRLQ</sequence>
<dbReference type="Gene3D" id="1.10.720.10">
    <property type="match status" value="1"/>
</dbReference>
<keyword evidence="2" id="KW-1133">Transmembrane helix</keyword>
<dbReference type="InterPro" id="IPR011112">
    <property type="entry name" value="Rho-like_N"/>
</dbReference>
<feature type="domain" description="Rho termination factor-like N-terminal" evidence="3">
    <location>
        <begin position="383"/>
        <end position="425"/>
    </location>
</feature>
<feature type="region of interest" description="Disordered" evidence="1">
    <location>
        <begin position="206"/>
        <end position="264"/>
    </location>
</feature>